<proteinExistence type="predicted"/>
<dbReference type="OrthoDB" id="1609931at2759"/>
<evidence type="ECO:0000313" key="2">
    <source>
        <dbReference type="EMBL" id="KAI5071438.1"/>
    </source>
</evidence>
<dbReference type="EMBL" id="JABFUD020000013">
    <property type="protein sequence ID" value="KAI5071438.1"/>
    <property type="molecule type" value="Genomic_DNA"/>
</dbReference>
<organism evidence="2 3">
    <name type="scientific">Adiantum capillus-veneris</name>
    <name type="common">Maidenhair fern</name>
    <dbReference type="NCBI Taxonomy" id="13818"/>
    <lineage>
        <taxon>Eukaryota</taxon>
        <taxon>Viridiplantae</taxon>
        <taxon>Streptophyta</taxon>
        <taxon>Embryophyta</taxon>
        <taxon>Tracheophyta</taxon>
        <taxon>Polypodiopsida</taxon>
        <taxon>Polypodiidae</taxon>
        <taxon>Polypodiales</taxon>
        <taxon>Pteridineae</taxon>
        <taxon>Pteridaceae</taxon>
        <taxon>Vittarioideae</taxon>
        <taxon>Adiantum</taxon>
    </lineage>
</organism>
<dbReference type="PANTHER" id="PTHR36759:SF1">
    <property type="entry name" value="DYNEIN BETA CHAIN, CILIARY PROTEIN"/>
    <property type="match status" value="1"/>
</dbReference>
<keyword evidence="3" id="KW-1185">Reference proteome</keyword>
<dbReference type="PANTHER" id="PTHR36759">
    <property type="entry name" value="DYNEIN BETA CHAIN, CILIARY PROTEIN"/>
    <property type="match status" value="1"/>
</dbReference>
<accession>A0A9D4ZDG9</accession>
<name>A0A9D4ZDG9_ADICA</name>
<evidence type="ECO:0000313" key="3">
    <source>
        <dbReference type="Proteomes" id="UP000886520"/>
    </source>
</evidence>
<gene>
    <name evidence="2" type="ORF">GOP47_0013689</name>
</gene>
<evidence type="ECO:0000256" key="1">
    <source>
        <dbReference type="SAM" id="MobiDB-lite"/>
    </source>
</evidence>
<feature type="region of interest" description="Disordered" evidence="1">
    <location>
        <begin position="84"/>
        <end position="120"/>
    </location>
</feature>
<comment type="caution">
    <text evidence="2">The sequence shown here is derived from an EMBL/GenBank/DDBJ whole genome shotgun (WGS) entry which is preliminary data.</text>
</comment>
<protein>
    <submittedName>
        <fullName evidence="2">Uncharacterized protein</fullName>
    </submittedName>
</protein>
<dbReference type="Proteomes" id="UP000886520">
    <property type="component" value="Chromosome 13"/>
</dbReference>
<reference evidence="2" key="1">
    <citation type="submission" date="2021-01" db="EMBL/GenBank/DDBJ databases">
        <title>Adiantum capillus-veneris genome.</title>
        <authorList>
            <person name="Fang Y."/>
            <person name="Liao Q."/>
        </authorList>
    </citation>
    <scope>NUCLEOTIDE SEQUENCE</scope>
    <source>
        <strain evidence="2">H3</strain>
        <tissue evidence="2">Leaf</tissue>
    </source>
</reference>
<sequence length="144" mass="16057">MGQALKKLGGGRSSSRILPKKPHQQAAESRFQDPTLKGHLPGDVHPDRPYPYATPQEEEREWDRSSPTYSKMVKELAGSVVAKEAKDGDVDEHTYTRRPLPKIRNTTTTGVDEDSPAPPGKLNLKQIRQVFLSYQGLIKAIQVL</sequence>
<dbReference type="AlphaFoldDB" id="A0A9D4ZDG9"/>
<feature type="region of interest" description="Disordered" evidence="1">
    <location>
        <begin position="1"/>
        <end position="67"/>
    </location>
</feature>
<feature type="compositionally biased region" description="Basic and acidic residues" evidence="1">
    <location>
        <begin position="84"/>
        <end position="95"/>
    </location>
</feature>